<sequence length="157" mass="17849">MGKKTLLAGLGLVAGTAFAISKTLTEERREKIAIKVDQMILDGREKALKYDRYLHDFLLENQEGFQPMKERVFQTADSLKNNDVVNEALDSLKQATSDLKERLTSSREKIENEEFLAEDEAEADTDIVIDNRSAFSEAKESADFEFEHPTETFYPHA</sequence>
<dbReference type="STRING" id="1423740.FC36_GL001698"/>
<organism evidence="3 4">
    <name type="scientific">Ligilactobacillus equi DSM 15833 = JCM 10991</name>
    <dbReference type="NCBI Taxonomy" id="1423740"/>
    <lineage>
        <taxon>Bacteria</taxon>
        <taxon>Bacillati</taxon>
        <taxon>Bacillota</taxon>
        <taxon>Bacilli</taxon>
        <taxon>Lactobacillales</taxon>
        <taxon>Lactobacillaceae</taxon>
        <taxon>Ligilactobacillus</taxon>
    </lineage>
</organism>
<dbReference type="PATRIC" id="fig|1423740.3.peg.1832"/>
<reference evidence="3 4" key="1">
    <citation type="journal article" date="2015" name="Genome Announc.">
        <title>Expanding the biotechnology potential of lactobacilli through comparative genomics of 213 strains and associated genera.</title>
        <authorList>
            <person name="Sun Z."/>
            <person name="Harris H.M."/>
            <person name="McCann A."/>
            <person name="Guo C."/>
            <person name="Argimon S."/>
            <person name="Zhang W."/>
            <person name="Yang X."/>
            <person name="Jeffery I.B."/>
            <person name="Cooney J.C."/>
            <person name="Kagawa T.F."/>
            <person name="Liu W."/>
            <person name="Song Y."/>
            <person name="Salvetti E."/>
            <person name="Wrobel A."/>
            <person name="Rasinkangas P."/>
            <person name="Parkhill J."/>
            <person name="Rea M.C."/>
            <person name="O'Sullivan O."/>
            <person name="Ritari J."/>
            <person name="Douillard F.P."/>
            <person name="Paul Ross R."/>
            <person name="Yang R."/>
            <person name="Briner A.E."/>
            <person name="Felis G.E."/>
            <person name="de Vos W.M."/>
            <person name="Barrangou R."/>
            <person name="Klaenhammer T.R."/>
            <person name="Caufield P.W."/>
            <person name="Cui Y."/>
            <person name="Zhang H."/>
            <person name="O'Toole P.W."/>
        </authorList>
    </citation>
    <scope>NUCLEOTIDE SEQUENCE [LARGE SCALE GENOMIC DNA]</scope>
    <source>
        <strain evidence="3 4">DSM 15833</strain>
    </source>
</reference>
<feature type="coiled-coil region" evidence="1">
    <location>
        <begin position="82"/>
        <end position="113"/>
    </location>
</feature>
<gene>
    <name evidence="3" type="ORF">FC36_GL001698</name>
</gene>
<evidence type="ECO:0000256" key="2">
    <source>
        <dbReference type="SAM" id="SignalP"/>
    </source>
</evidence>
<feature type="signal peptide" evidence="2">
    <location>
        <begin position="1"/>
        <end position="19"/>
    </location>
</feature>
<comment type="caution">
    <text evidence="3">The sequence shown here is derived from an EMBL/GenBank/DDBJ whole genome shotgun (WGS) entry which is preliminary data.</text>
</comment>
<keyword evidence="1" id="KW-0175">Coiled coil</keyword>
<name>A0A0R1TJZ2_9LACO</name>
<evidence type="ECO:0000313" key="3">
    <source>
        <dbReference type="EMBL" id="KRL81494.1"/>
    </source>
</evidence>
<keyword evidence="2" id="KW-0732">Signal</keyword>
<proteinExistence type="predicted"/>
<evidence type="ECO:0008006" key="5">
    <source>
        <dbReference type="Google" id="ProtNLM"/>
    </source>
</evidence>
<dbReference type="OrthoDB" id="2295849at2"/>
<feature type="chain" id="PRO_5039037967" description="YtxH domain-containing protein" evidence="2">
    <location>
        <begin position="20"/>
        <end position="157"/>
    </location>
</feature>
<evidence type="ECO:0000256" key="1">
    <source>
        <dbReference type="SAM" id="Coils"/>
    </source>
</evidence>
<accession>A0A0R1TJZ2</accession>
<protein>
    <recommendedName>
        <fullName evidence="5">YtxH domain-containing protein</fullName>
    </recommendedName>
</protein>
<dbReference type="EMBL" id="AZFH01000036">
    <property type="protein sequence ID" value="KRL81494.1"/>
    <property type="molecule type" value="Genomic_DNA"/>
</dbReference>
<dbReference type="Proteomes" id="UP000051048">
    <property type="component" value="Unassembled WGS sequence"/>
</dbReference>
<dbReference type="AlphaFoldDB" id="A0A0R1TJZ2"/>
<evidence type="ECO:0000313" key="4">
    <source>
        <dbReference type="Proteomes" id="UP000051048"/>
    </source>
</evidence>
<dbReference type="RefSeq" id="WP_025020710.1">
    <property type="nucleotide sequence ID" value="NZ_AZFH01000036.1"/>
</dbReference>